<sequence>MAAAHQVFIYRQALWPLESAAPEVVEERRRLADAARDVLLAAGLPVWRLDNGSIDSADPVVGATVNVDPFVEGGVFVAWKASMAIVNSAIKALEENRLDDPAMERYGAIIAAMMPAVAQLLTTAGFTVAGTDPAGFRPLELEITAGPKHAK</sequence>
<evidence type="ECO:0000313" key="1">
    <source>
        <dbReference type="EMBL" id="WIM92536.1"/>
    </source>
</evidence>
<evidence type="ECO:0000313" key="2">
    <source>
        <dbReference type="Proteomes" id="UP001240150"/>
    </source>
</evidence>
<dbReference type="EMBL" id="CP126980">
    <property type="protein sequence ID" value="WIM92536.1"/>
    <property type="molecule type" value="Genomic_DNA"/>
</dbReference>
<accession>A0ABY8W5V4</accession>
<organism evidence="1 2">
    <name type="scientific">Actinoplanes oblitus</name>
    <dbReference type="NCBI Taxonomy" id="3040509"/>
    <lineage>
        <taxon>Bacteria</taxon>
        <taxon>Bacillati</taxon>
        <taxon>Actinomycetota</taxon>
        <taxon>Actinomycetes</taxon>
        <taxon>Micromonosporales</taxon>
        <taxon>Micromonosporaceae</taxon>
        <taxon>Actinoplanes</taxon>
    </lineage>
</organism>
<protein>
    <submittedName>
        <fullName evidence="1">Uncharacterized protein</fullName>
    </submittedName>
</protein>
<name>A0ABY8W5V4_9ACTN</name>
<keyword evidence="2" id="KW-1185">Reference proteome</keyword>
<proteinExistence type="predicted"/>
<reference evidence="1 2" key="1">
    <citation type="submission" date="2023-06" db="EMBL/GenBank/DDBJ databases">
        <authorList>
            <person name="Yushchuk O."/>
            <person name="Binda E."/>
            <person name="Ruckert-Reed C."/>
            <person name="Fedorenko V."/>
            <person name="Kalinowski J."/>
            <person name="Marinelli F."/>
        </authorList>
    </citation>
    <scope>NUCLEOTIDE SEQUENCE [LARGE SCALE GENOMIC DNA]</scope>
    <source>
        <strain evidence="1 2">NRRL 3884</strain>
    </source>
</reference>
<dbReference type="RefSeq" id="WP_284913742.1">
    <property type="nucleotide sequence ID" value="NZ_CP126980.1"/>
</dbReference>
<gene>
    <name evidence="1" type="ORF">ACTOB_004479</name>
</gene>
<dbReference type="Proteomes" id="UP001240150">
    <property type="component" value="Chromosome"/>
</dbReference>